<evidence type="ECO:0000313" key="1">
    <source>
        <dbReference type="EMBL" id="JAD47448.1"/>
    </source>
</evidence>
<name>A0A0A9ABX3_ARUDO</name>
<accession>A0A0A9ABX3</accession>
<reference evidence="1" key="1">
    <citation type="submission" date="2014-09" db="EMBL/GenBank/DDBJ databases">
        <authorList>
            <person name="Magalhaes I.L.F."/>
            <person name="Oliveira U."/>
            <person name="Santos F.R."/>
            <person name="Vidigal T.H.D.A."/>
            <person name="Brescovit A.D."/>
            <person name="Santos A.J."/>
        </authorList>
    </citation>
    <scope>NUCLEOTIDE SEQUENCE</scope>
    <source>
        <tissue evidence="1">Shoot tissue taken approximately 20 cm above the soil surface</tissue>
    </source>
</reference>
<organism evidence="1">
    <name type="scientific">Arundo donax</name>
    <name type="common">Giant reed</name>
    <name type="synonym">Donax arundinaceus</name>
    <dbReference type="NCBI Taxonomy" id="35708"/>
    <lineage>
        <taxon>Eukaryota</taxon>
        <taxon>Viridiplantae</taxon>
        <taxon>Streptophyta</taxon>
        <taxon>Embryophyta</taxon>
        <taxon>Tracheophyta</taxon>
        <taxon>Spermatophyta</taxon>
        <taxon>Magnoliopsida</taxon>
        <taxon>Liliopsida</taxon>
        <taxon>Poales</taxon>
        <taxon>Poaceae</taxon>
        <taxon>PACMAD clade</taxon>
        <taxon>Arundinoideae</taxon>
        <taxon>Arundineae</taxon>
        <taxon>Arundo</taxon>
    </lineage>
</organism>
<reference evidence="1" key="2">
    <citation type="journal article" date="2015" name="Data Brief">
        <title>Shoot transcriptome of the giant reed, Arundo donax.</title>
        <authorList>
            <person name="Barrero R.A."/>
            <person name="Guerrero F.D."/>
            <person name="Moolhuijzen P."/>
            <person name="Goolsby J.A."/>
            <person name="Tidwell J."/>
            <person name="Bellgard S.E."/>
            <person name="Bellgard M.I."/>
        </authorList>
    </citation>
    <scope>NUCLEOTIDE SEQUENCE</scope>
    <source>
        <tissue evidence="1">Shoot tissue taken approximately 20 cm above the soil surface</tissue>
    </source>
</reference>
<sequence length="19" mass="2020">MPSVIGLIFNLAMGSRLPC</sequence>
<proteinExistence type="predicted"/>
<dbReference type="EMBL" id="GBRH01250447">
    <property type="protein sequence ID" value="JAD47448.1"/>
    <property type="molecule type" value="Transcribed_RNA"/>
</dbReference>
<dbReference type="AlphaFoldDB" id="A0A0A9ABX3"/>
<protein>
    <submittedName>
        <fullName evidence="1">Uncharacterized protein</fullName>
    </submittedName>
</protein>